<dbReference type="PANTHER" id="PTHR43563">
    <property type="entry name" value="AMINE OXIDASE"/>
    <property type="match status" value="1"/>
</dbReference>
<keyword evidence="3" id="KW-0560">Oxidoreductase</keyword>
<feature type="binding site" evidence="4">
    <location>
        <position position="420"/>
    </location>
    <ligand>
        <name>FAD</name>
        <dbReference type="ChEBI" id="CHEBI:57692"/>
    </ligand>
</feature>
<reference evidence="6 7" key="1">
    <citation type="submission" date="2019-03" db="EMBL/GenBank/DDBJ databases">
        <title>Whole genome sequence of a novel Rubrobacter taiwanensis strain, isolated from Yellowstone National Park.</title>
        <authorList>
            <person name="Freed S."/>
            <person name="Ramaley R.F."/>
            <person name="Kyndt J.A."/>
        </authorList>
    </citation>
    <scope>NUCLEOTIDE SEQUENCE [LARGE SCALE GENOMIC DNA]</scope>
    <source>
        <strain evidence="6 7">Yellowstone</strain>
    </source>
</reference>
<name>A0A4R1BCP3_9ACTN</name>
<dbReference type="InterPro" id="IPR002937">
    <property type="entry name" value="Amino_oxidase"/>
</dbReference>
<feature type="binding site" evidence="4">
    <location>
        <begin position="50"/>
        <end position="51"/>
    </location>
    <ligand>
        <name>FAD</name>
        <dbReference type="ChEBI" id="CHEBI:57692"/>
    </ligand>
</feature>
<feature type="binding site" evidence="4">
    <location>
        <position position="237"/>
    </location>
    <ligand>
        <name>FAD</name>
        <dbReference type="ChEBI" id="CHEBI:57692"/>
    </ligand>
</feature>
<dbReference type="AlphaFoldDB" id="A0A4R1BCP3"/>
<evidence type="ECO:0000313" key="7">
    <source>
        <dbReference type="Proteomes" id="UP000295244"/>
    </source>
</evidence>
<organism evidence="6 7">
    <name type="scientific">Rubrobacter taiwanensis</name>
    <dbReference type="NCBI Taxonomy" id="185139"/>
    <lineage>
        <taxon>Bacteria</taxon>
        <taxon>Bacillati</taxon>
        <taxon>Actinomycetota</taxon>
        <taxon>Rubrobacteria</taxon>
        <taxon>Rubrobacterales</taxon>
        <taxon>Rubrobacteraceae</taxon>
        <taxon>Rubrobacter</taxon>
    </lineage>
</organism>
<dbReference type="PRINTS" id="PR00757">
    <property type="entry name" value="AMINEOXDASEF"/>
</dbReference>
<evidence type="ECO:0000256" key="3">
    <source>
        <dbReference type="ARBA" id="ARBA00023002"/>
    </source>
</evidence>
<evidence type="ECO:0000259" key="5">
    <source>
        <dbReference type="Pfam" id="PF01593"/>
    </source>
</evidence>
<dbReference type="EMBL" id="SKBU01000031">
    <property type="protein sequence ID" value="TCJ14803.1"/>
    <property type="molecule type" value="Genomic_DNA"/>
</dbReference>
<dbReference type="SUPFAM" id="SSF54373">
    <property type="entry name" value="FAD-linked reductases, C-terminal domain"/>
    <property type="match status" value="1"/>
</dbReference>
<proteinExistence type="inferred from homology"/>
<feature type="binding site" evidence="4">
    <location>
        <position position="31"/>
    </location>
    <ligand>
        <name>FAD</name>
        <dbReference type="ChEBI" id="CHEBI:57692"/>
    </ligand>
</feature>
<dbReference type="GO" id="GO:0016491">
    <property type="term" value="F:oxidoreductase activity"/>
    <property type="evidence" value="ECO:0007669"/>
    <property type="project" value="UniProtKB-KW"/>
</dbReference>
<evidence type="ECO:0000313" key="6">
    <source>
        <dbReference type="EMBL" id="TCJ14803.1"/>
    </source>
</evidence>
<protein>
    <submittedName>
        <fullName evidence="6">FAD-dependent oxidoreductase</fullName>
    </submittedName>
</protein>
<evidence type="ECO:0000256" key="4">
    <source>
        <dbReference type="PIRSR" id="PIRSR601613-1"/>
    </source>
</evidence>
<sequence length="462" mass="48710">MGPSPSWSASSGTGARAMTAPDVAVVGAGLSGLAAARELVREGLDVLVLEARDRPGGRTGVMEVGGVTVDIGGEWVDAAHSELRGLISELGLKLVPAGDGKGRARWHVGGEFSPEMPLDGGDAAAYDRMQEALADAAEGVDPEACWRFAPGEDLSVEQWLRREGMSERGIHAVETIVSTCGSTVPLRRMSFYAYAVKVAGRGGPGRGNEYRVRGGAGGVARALAGELGERVRYRSPVVEVRQDGGGVALRYVSPDGPGEVRARRAVLALPFTCYRGVSFHPPPPPVFRRMFARATYGVVRKVHFIFGRPVGGAPFTITDTPLGYCCPSQASGGAGGIVAFAGGEVLLPELGLPAAERERRAVRQLRRLYDVPEPEVVVEKVWPHDYWTRGSYMILAPGDLRGFGEAMGGRFGCVYLAGAEGIAAAPSFMNSAVRSGLRAAGKILEEISVPRRSRAGTGTGEV</sequence>
<dbReference type="InterPro" id="IPR036188">
    <property type="entry name" value="FAD/NAD-bd_sf"/>
</dbReference>
<dbReference type="Gene3D" id="3.50.50.60">
    <property type="entry name" value="FAD/NAD(P)-binding domain"/>
    <property type="match status" value="1"/>
</dbReference>
<keyword evidence="7" id="KW-1185">Reference proteome</keyword>
<comment type="similarity">
    <text evidence="2">Belongs to the flavin monoamine oxidase family.</text>
</comment>
<dbReference type="InterPro" id="IPR050703">
    <property type="entry name" value="Flavin_MAO"/>
</dbReference>
<dbReference type="OrthoDB" id="337830at2"/>
<dbReference type="Pfam" id="PF01593">
    <property type="entry name" value="Amino_oxidase"/>
    <property type="match status" value="1"/>
</dbReference>
<accession>A0A4R1BCP3</accession>
<feature type="binding site" evidence="4">
    <location>
        <position position="340"/>
    </location>
    <ligand>
        <name>substrate</name>
    </ligand>
</feature>
<evidence type="ECO:0000256" key="1">
    <source>
        <dbReference type="ARBA" id="ARBA00001974"/>
    </source>
</evidence>
<dbReference type="PANTHER" id="PTHR43563:SF1">
    <property type="entry name" value="AMINE OXIDASE [FLAVIN-CONTAINING] B"/>
    <property type="match status" value="1"/>
</dbReference>
<feature type="domain" description="Amine oxidase" evidence="5">
    <location>
        <begin position="30"/>
        <end position="444"/>
    </location>
</feature>
<dbReference type="Proteomes" id="UP000295244">
    <property type="component" value="Unassembled WGS sequence"/>
</dbReference>
<gene>
    <name evidence="6" type="ORF">E0L93_13755</name>
</gene>
<comment type="caution">
    <text evidence="6">The sequence shown here is derived from an EMBL/GenBank/DDBJ whole genome shotgun (WGS) entry which is preliminary data.</text>
</comment>
<dbReference type="InterPro" id="IPR001613">
    <property type="entry name" value="Flavin_amine_oxidase"/>
</dbReference>
<comment type="cofactor">
    <cofactor evidence="1">
        <name>FAD</name>
        <dbReference type="ChEBI" id="CHEBI:57692"/>
    </cofactor>
</comment>
<evidence type="ECO:0000256" key="2">
    <source>
        <dbReference type="ARBA" id="ARBA00005995"/>
    </source>
</evidence>
<dbReference type="SUPFAM" id="SSF51905">
    <property type="entry name" value="FAD/NAD(P)-binding domain"/>
    <property type="match status" value="1"/>
</dbReference>